<proteinExistence type="predicted"/>
<gene>
    <name evidence="2" type="ORF">Rhe02_90920</name>
</gene>
<evidence type="ECO:0000259" key="1">
    <source>
        <dbReference type="PROSITE" id="PS51186"/>
    </source>
</evidence>
<evidence type="ECO:0000313" key="3">
    <source>
        <dbReference type="Proteomes" id="UP000612899"/>
    </source>
</evidence>
<dbReference type="CDD" id="cd04301">
    <property type="entry name" value="NAT_SF"/>
    <property type="match status" value="1"/>
</dbReference>
<sequence>MLLGYQVRPATVDDAQIIFEVEAAHETPLVGKPNATLEDVVDELVEPDFDSETDGWLVLTDSESVAVGWGWACRKGASDNLDIGVYVRPGHEPVAQWLWEKAQQRAAEIGRELGHDAVTVDIGVYPNDLLIRDIAAGHGFAAAATFVRMRIDHPRLIGFPEPPPGTQLRHGSEIDVRKDANAVRNEAFADHFGFVPKTYEEWARDREASSAHDWNLVHVVYCEGEPAAVAVRTNNFVPDENCGYVLTLGTSPKYQGRGLGGYLLRYAFAADAEQGRVGTILHVDTNPHRPALALYQRNGMRDVLTIDIWRRTIAL</sequence>
<name>A0A8J3QHL4_9ACTN</name>
<dbReference type="Pfam" id="PF00583">
    <property type="entry name" value="Acetyltransf_1"/>
    <property type="match status" value="1"/>
</dbReference>
<reference evidence="2" key="1">
    <citation type="submission" date="2021-01" db="EMBL/GenBank/DDBJ databases">
        <title>Whole genome shotgun sequence of Rhizocola hellebori NBRC 109834.</title>
        <authorList>
            <person name="Komaki H."/>
            <person name="Tamura T."/>
        </authorList>
    </citation>
    <scope>NUCLEOTIDE SEQUENCE</scope>
    <source>
        <strain evidence="2">NBRC 109834</strain>
    </source>
</reference>
<organism evidence="2 3">
    <name type="scientific">Rhizocola hellebori</name>
    <dbReference type="NCBI Taxonomy" id="1392758"/>
    <lineage>
        <taxon>Bacteria</taxon>
        <taxon>Bacillati</taxon>
        <taxon>Actinomycetota</taxon>
        <taxon>Actinomycetes</taxon>
        <taxon>Micromonosporales</taxon>
        <taxon>Micromonosporaceae</taxon>
        <taxon>Rhizocola</taxon>
    </lineage>
</organism>
<dbReference type="InterPro" id="IPR000182">
    <property type="entry name" value="GNAT_dom"/>
</dbReference>
<dbReference type="GO" id="GO:0016747">
    <property type="term" value="F:acyltransferase activity, transferring groups other than amino-acyl groups"/>
    <property type="evidence" value="ECO:0007669"/>
    <property type="project" value="InterPro"/>
</dbReference>
<dbReference type="InterPro" id="IPR016181">
    <property type="entry name" value="Acyl_CoA_acyltransferase"/>
</dbReference>
<dbReference type="SUPFAM" id="SSF55729">
    <property type="entry name" value="Acyl-CoA N-acyltransferases (Nat)"/>
    <property type="match status" value="1"/>
</dbReference>
<dbReference type="Gene3D" id="3.40.630.30">
    <property type="match status" value="1"/>
</dbReference>
<dbReference type="EMBL" id="BONY01000116">
    <property type="protein sequence ID" value="GIH11025.1"/>
    <property type="molecule type" value="Genomic_DNA"/>
</dbReference>
<protein>
    <recommendedName>
        <fullName evidence="1">N-acetyltransferase domain-containing protein</fullName>
    </recommendedName>
</protein>
<dbReference type="PROSITE" id="PS51186">
    <property type="entry name" value="GNAT"/>
    <property type="match status" value="1"/>
</dbReference>
<comment type="caution">
    <text evidence="2">The sequence shown here is derived from an EMBL/GenBank/DDBJ whole genome shotgun (WGS) entry which is preliminary data.</text>
</comment>
<dbReference type="RefSeq" id="WP_203914744.1">
    <property type="nucleotide sequence ID" value="NZ_BONY01000116.1"/>
</dbReference>
<evidence type="ECO:0000313" key="2">
    <source>
        <dbReference type="EMBL" id="GIH11025.1"/>
    </source>
</evidence>
<dbReference type="AlphaFoldDB" id="A0A8J3QHL4"/>
<dbReference type="Proteomes" id="UP000612899">
    <property type="component" value="Unassembled WGS sequence"/>
</dbReference>
<feature type="domain" description="N-acetyltransferase" evidence="1">
    <location>
        <begin position="166"/>
        <end position="315"/>
    </location>
</feature>
<accession>A0A8J3QHL4</accession>
<keyword evidence="3" id="KW-1185">Reference proteome</keyword>